<dbReference type="AlphaFoldDB" id="H2YLW9"/>
<dbReference type="InterPro" id="IPR029865">
    <property type="entry name" value="KIAA0319-like"/>
</dbReference>
<dbReference type="GO" id="GO:0031410">
    <property type="term" value="C:cytoplasmic vesicle"/>
    <property type="evidence" value="ECO:0007669"/>
    <property type="project" value="TreeGrafter"/>
</dbReference>
<feature type="transmembrane region" description="Helical" evidence="1">
    <location>
        <begin position="20"/>
        <end position="46"/>
    </location>
</feature>
<dbReference type="HOGENOM" id="CLU_1474680_0_0_1"/>
<accession>H2YLW9</accession>
<dbReference type="GO" id="GO:0016020">
    <property type="term" value="C:membrane"/>
    <property type="evidence" value="ECO:0007669"/>
    <property type="project" value="TreeGrafter"/>
</dbReference>
<proteinExistence type="predicted"/>
<dbReference type="PANTHER" id="PTHR46182:SF2">
    <property type="entry name" value="FI19480P1"/>
    <property type="match status" value="1"/>
</dbReference>
<keyword evidence="1" id="KW-1133">Transmembrane helix</keyword>
<keyword evidence="1" id="KW-0472">Membrane</keyword>
<dbReference type="GO" id="GO:0001764">
    <property type="term" value="P:neuron migration"/>
    <property type="evidence" value="ECO:0007669"/>
    <property type="project" value="TreeGrafter"/>
</dbReference>
<dbReference type="Ensembl" id="ENSCSAVT00000006401.1">
    <property type="protein sequence ID" value="ENSCSAVP00000006321.1"/>
    <property type="gene ID" value="ENSCSAVG00000003788.1"/>
</dbReference>
<keyword evidence="3" id="KW-1185">Reference proteome</keyword>
<evidence type="ECO:0000256" key="1">
    <source>
        <dbReference type="SAM" id="Phobius"/>
    </source>
</evidence>
<reference evidence="2" key="2">
    <citation type="submission" date="2025-08" db="UniProtKB">
        <authorList>
            <consortium name="Ensembl"/>
        </authorList>
    </citation>
    <scope>IDENTIFICATION</scope>
</reference>
<dbReference type="GeneTree" id="ENSGT00940000171228"/>
<name>H2YLW9_CIOSA</name>
<evidence type="ECO:0000313" key="3">
    <source>
        <dbReference type="Proteomes" id="UP000007875"/>
    </source>
</evidence>
<reference evidence="3" key="1">
    <citation type="submission" date="2003-08" db="EMBL/GenBank/DDBJ databases">
        <authorList>
            <person name="Birren B."/>
            <person name="Nusbaum C."/>
            <person name="Abebe A."/>
            <person name="Abouelleil A."/>
            <person name="Adekoya E."/>
            <person name="Ait-zahra M."/>
            <person name="Allen N."/>
            <person name="Allen T."/>
            <person name="An P."/>
            <person name="Anderson M."/>
            <person name="Anderson S."/>
            <person name="Arachchi H."/>
            <person name="Armbruster J."/>
            <person name="Bachantsang P."/>
            <person name="Baldwin J."/>
            <person name="Barry A."/>
            <person name="Bayul T."/>
            <person name="Blitshsteyn B."/>
            <person name="Bloom T."/>
            <person name="Blye J."/>
            <person name="Boguslavskiy L."/>
            <person name="Borowsky M."/>
            <person name="Boukhgalter B."/>
            <person name="Brunache A."/>
            <person name="Butler J."/>
            <person name="Calixte N."/>
            <person name="Calvo S."/>
            <person name="Camarata J."/>
            <person name="Campo K."/>
            <person name="Chang J."/>
            <person name="Cheshatsang Y."/>
            <person name="Citroen M."/>
            <person name="Collymore A."/>
            <person name="Considine T."/>
            <person name="Cook A."/>
            <person name="Cooke P."/>
            <person name="Corum B."/>
            <person name="Cuomo C."/>
            <person name="David R."/>
            <person name="Dawoe T."/>
            <person name="Degray S."/>
            <person name="Dodge S."/>
            <person name="Dooley K."/>
            <person name="Dorje P."/>
            <person name="Dorjee K."/>
            <person name="Dorris L."/>
            <person name="Duffey N."/>
            <person name="Dupes A."/>
            <person name="Elkins T."/>
            <person name="Engels R."/>
            <person name="Erickson J."/>
            <person name="Farina A."/>
            <person name="Faro S."/>
            <person name="Ferreira P."/>
            <person name="Fischer H."/>
            <person name="Fitzgerald M."/>
            <person name="Foley K."/>
            <person name="Gage D."/>
            <person name="Galagan J."/>
            <person name="Gearin G."/>
            <person name="Gnerre S."/>
            <person name="Gnirke A."/>
            <person name="Goyette A."/>
            <person name="Graham J."/>
            <person name="Grandbois E."/>
            <person name="Gyaltsen K."/>
            <person name="Hafez N."/>
            <person name="Hagopian D."/>
            <person name="Hagos B."/>
            <person name="Hall J."/>
            <person name="Hatcher B."/>
            <person name="Heller A."/>
            <person name="Higgins H."/>
            <person name="Honan T."/>
            <person name="Horn A."/>
            <person name="Houde N."/>
            <person name="Hughes L."/>
            <person name="Hulme W."/>
            <person name="Husby E."/>
            <person name="Iliev I."/>
            <person name="Jaffe D."/>
            <person name="Jones C."/>
            <person name="Kamal M."/>
            <person name="Kamat A."/>
            <person name="Kamvysselis M."/>
            <person name="Karlsson E."/>
            <person name="Kells C."/>
            <person name="Kieu A."/>
            <person name="Kisner P."/>
            <person name="Kodira C."/>
            <person name="Kulbokas E."/>
            <person name="Labutti K."/>
            <person name="Lama D."/>
            <person name="Landers T."/>
            <person name="Leger J."/>
            <person name="Levine S."/>
            <person name="Lewis D."/>
            <person name="Lewis T."/>
            <person name="Lindblad-toh K."/>
            <person name="Liu X."/>
            <person name="Lokyitsang T."/>
            <person name="Lokyitsang Y."/>
            <person name="Lucien O."/>
            <person name="Lui A."/>
            <person name="Ma L.J."/>
            <person name="Mabbitt R."/>
            <person name="Macdonald J."/>
            <person name="Maclean C."/>
            <person name="Major J."/>
            <person name="Manning J."/>
            <person name="Marabella R."/>
            <person name="Maru K."/>
            <person name="Matthews C."/>
            <person name="Mauceli E."/>
            <person name="Mccarthy M."/>
            <person name="Mcdonough S."/>
            <person name="Mcghee T."/>
            <person name="Meldrim J."/>
            <person name="Meneus L."/>
            <person name="Mesirov J."/>
            <person name="Mihalev A."/>
            <person name="Mihova T."/>
            <person name="Mikkelsen T."/>
            <person name="Mlenga V."/>
            <person name="Moru K."/>
            <person name="Mozes J."/>
            <person name="Mulrain L."/>
            <person name="Munson G."/>
            <person name="Naylor J."/>
            <person name="Newes C."/>
            <person name="Nguyen C."/>
            <person name="Nguyen N."/>
            <person name="Nguyen T."/>
            <person name="Nicol R."/>
            <person name="Nielsen C."/>
            <person name="Nizzari M."/>
            <person name="Norbu C."/>
            <person name="Norbu N."/>
            <person name="O'donnell P."/>
            <person name="Okoawo O."/>
            <person name="O'leary S."/>
            <person name="Omotosho B."/>
            <person name="O'neill K."/>
            <person name="Osman S."/>
            <person name="Parker S."/>
            <person name="Perrin D."/>
            <person name="Phunkhang P."/>
            <person name="Piqani B."/>
            <person name="Purcell S."/>
            <person name="Rachupka T."/>
            <person name="Ramasamy U."/>
            <person name="Rameau R."/>
            <person name="Ray V."/>
            <person name="Raymond C."/>
            <person name="Retta R."/>
            <person name="Richardson S."/>
            <person name="Rise C."/>
            <person name="Rodriguez J."/>
            <person name="Rogers J."/>
            <person name="Rogov P."/>
            <person name="Rutman M."/>
            <person name="Schupbach R."/>
            <person name="Seaman C."/>
            <person name="Settipalli S."/>
            <person name="Sharpe T."/>
            <person name="Sheridan J."/>
            <person name="Sherpa N."/>
            <person name="Shi J."/>
            <person name="Smirnov S."/>
            <person name="Smith C."/>
            <person name="Sougnez C."/>
            <person name="Spencer B."/>
            <person name="Stalker J."/>
            <person name="Stange-thomann N."/>
            <person name="Stavropoulos S."/>
            <person name="Stetson K."/>
            <person name="Stone C."/>
            <person name="Stone S."/>
            <person name="Stubbs M."/>
            <person name="Talamas J."/>
            <person name="Tchuinga P."/>
            <person name="Tenzing P."/>
            <person name="Tesfaye S."/>
            <person name="Theodore J."/>
            <person name="Thoulutsang Y."/>
            <person name="Topham K."/>
            <person name="Towey S."/>
            <person name="Tsamla T."/>
            <person name="Tsomo N."/>
            <person name="Vallee D."/>
            <person name="Vassiliev H."/>
            <person name="Venkataraman V."/>
            <person name="Vinson J."/>
            <person name="Vo A."/>
            <person name="Wade C."/>
            <person name="Wang S."/>
            <person name="Wangchuk T."/>
            <person name="Wangdi T."/>
            <person name="Whittaker C."/>
            <person name="Wilkinson J."/>
            <person name="Wu Y."/>
            <person name="Wyman D."/>
            <person name="Yadav S."/>
            <person name="Yang S."/>
            <person name="Yang X."/>
            <person name="Yeager S."/>
            <person name="Yee E."/>
            <person name="Young G."/>
            <person name="Zainoun J."/>
            <person name="Zembeck L."/>
            <person name="Zimmer A."/>
            <person name="Zody M."/>
            <person name="Lander E."/>
        </authorList>
    </citation>
    <scope>NUCLEOTIDE SEQUENCE [LARGE SCALE GENOMIC DNA]</scope>
</reference>
<dbReference type="Proteomes" id="UP000007875">
    <property type="component" value="Unassembled WGS sequence"/>
</dbReference>
<organism evidence="2 3">
    <name type="scientific">Ciona savignyi</name>
    <name type="common">Pacific transparent sea squirt</name>
    <dbReference type="NCBI Taxonomy" id="51511"/>
    <lineage>
        <taxon>Eukaryota</taxon>
        <taxon>Metazoa</taxon>
        <taxon>Chordata</taxon>
        <taxon>Tunicata</taxon>
        <taxon>Ascidiacea</taxon>
        <taxon>Phlebobranchia</taxon>
        <taxon>Cionidae</taxon>
        <taxon>Ciona</taxon>
    </lineage>
</organism>
<protein>
    <submittedName>
        <fullName evidence="2">Uncharacterized protein</fullName>
    </submittedName>
</protein>
<dbReference type="PANTHER" id="PTHR46182">
    <property type="entry name" value="FI19480P1"/>
    <property type="match status" value="1"/>
</dbReference>
<dbReference type="eggNOG" id="ENOG502SZBK">
    <property type="taxonomic scope" value="Eukaryota"/>
</dbReference>
<reference evidence="2" key="3">
    <citation type="submission" date="2025-09" db="UniProtKB">
        <authorList>
            <consortium name="Ensembl"/>
        </authorList>
    </citation>
    <scope>IDENTIFICATION</scope>
</reference>
<dbReference type="InParanoid" id="H2YLW9"/>
<evidence type="ECO:0000313" key="2">
    <source>
        <dbReference type="Ensembl" id="ENSCSAVP00000006321.1"/>
    </source>
</evidence>
<dbReference type="STRING" id="51511.ENSCSAVP00000006321"/>
<sequence>MEDFFRAYMGDGKKNCDWSILYVIIVVFIIIIGVCLLLYFITCYCVRRRKHVRYSKKKNYVLVENGKIDKHSKSNGYKRKNGFKRTSENFKTTALMRSMTSTSSDEDQAVFEKRKLINRPKGGGRLKRLKAQKPQPHKTLIDLKDQVSGAEISGDSFDGMGLDENSAILLNSTAKNIHNNDIL</sequence>
<keyword evidence="1" id="KW-0812">Transmembrane</keyword>